<feature type="transmembrane region" description="Helical" evidence="5">
    <location>
        <begin position="340"/>
        <end position="362"/>
    </location>
</feature>
<comment type="subcellular location">
    <subcellularLocation>
        <location evidence="1">Cell membrane</location>
        <topology evidence="1">Multi-pass membrane protein</topology>
    </subcellularLocation>
</comment>
<dbReference type="PANTHER" id="PTHR23531:SF1">
    <property type="entry name" value="QUINOLENE RESISTANCE PROTEIN NORA"/>
    <property type="match status" value="1"/>
</dbReference>
<evidence type="ECO:0000259" key="6">
    <source>
        <dbReference type="PROSITE" id="PS50850"/>
    </source>
</evidence>
<evidence type="ECO:0000313" key="7">
    <source>
        <dbReference type="EMBL" id="MDJ1173987.1"/>
    </source>
</evidence>
<keyword evidence="3 5" id="KW-1133">Transmembrane helix</keyword>
<dbReference type="InterPro" id="IPR036259">
    <property type="entry name" value="MFS_trans_sf"/>
</dbReference>
<reference evidence="7 8" key="1">
    <citation type="submission" date="2023-01" db="EMBL/GenBank/DDBJ databases">
        <title>Novel diversity within Roseofilum (Cyanobacteria; Desertifilaceae) from marine benthic mats with descriptions of four novel species.</title>
        <authorList>
            <person name="Wang Y."/>
            <person name="Berthold D.E."/>
            <person name="Hu J."/>
            <person name="Lefler F.W."/>
            <person name="Laughinghouse H.D. IV."/>
        </authorList>
    </citation>
    <scope>NUCLEOTIDE SEQUENCE [LARGE SCALE GENOMIC DNA]</scope>
    <source>
        <strain evidence="7 8">BLCC-M114</strain>
    </source>
</reference>
<feature type="transmembrane region" description="Helical" evidence="5">
    <location>
        <begin position="306"/>
        <end position="328"/>
    </location>
</feature>
<feature type="transmembrane region" description="Helical" evidence="5">
    <location>
        <begin position="220"/>
        <end position="242"/>
    </location>
</feature>
<protein>
    <submittedName>
        <fullName evidence="7">MFS transporter</fullName>
    </submittedName>
</protein>
<feature type="transmembrane region" description="Helical" evidence="5">
    <location>
        <begin position="248"/>
        <end position="269"/>
    </location>
</feature>
<feature type="transmembrane region" description="Helical" evidence="5">
    <location>
        <begin position="79"/>
        <end position="98"/>
    </location>
</feature>
<gene>
    <name evidence="7" type="ORF">PMG25_07760</name>
</gene>
<feature type="transmembrane region" description="Helical" evidence="5">
    <location>
        <begin position="50"/>
        <end position="72"/>
    </location>
</feature>
<evidence type="ECO:0000256" key="5">
    <source>
        <dbReference type="SAM" id="Phobius"/>
    </source>
</evidence>
<evidence type="ECO:0000256" key="1">
    <source>
        <dbReference type="ARBA" id="ARBA00004651"/>
    </source>
</evidence>
<keyword evidence="4 5" id="KW-0472">Membrane</keyword>
<dbReference type="RefSeq" id="WP_283766326.1">
    <property type="nucleotide sequence ID" value="NZ_JAQOSO010000037.1"/>
</dbReference>
<dbReference type="InterPro" id="IPR011701">
    <property type="entry name" value="MFS"/>
</dbReference>
<dbReference type="Pfam" id="PF07690">
    <property type="entry name" value="MFS_1"/>
    <property type="match status" value="1"/>
</dbReference>
<evidence type="ECO:0000256" key="3">
    <source>
        <dbReference type="ARBA" id="ARBA00022989"/>
    </source>
</evidence>
<dbReference type="SUPFAM" id="SSF103473">
    <property type="entry name" value="MFS general substrate transporter"/>
    <property type="match status" value="1"/>
</dbReference>
<feature type="transmembrane region" description="Helical" evidence="5">
    <location>
        <begin position="368"/>
        <end position="387"/>
    </location>
</feature>
<feature type="transmembrane region" description="Helical" evidence="5">
    <location>
        <begin position="168"/>
        <end position="187"/>
    </location>
</feature>
<keyword evidence="8" id="KW-1185">Reference proteome</keyword>
<keyword evidence="2 5" id="KW-0812">Transmembrane</keyword>
<feature type="domain" description="Major facilitator superfamily (MFS) profile" evidence="6">
    <location>
        <begin position="14"/>
        <end position="394"/>
    </location>
</feature>
<sequence length="413" mass="44277">MKVFLALSASERKNLLLMFAAGLLFWSSIGSLLPTLPLYLRSLGMADQQLGFVMGAFAIGLLLARPSIGAIADSHSRKLVILIGTAVCGLAPLGYLLVQSVSSLMIVRSFHGISLAAFTTGYIALVTDITPPKNRGEVLGYMSLINPVGVAFGPALGGFVQEAFGDRYLFLLTASFGFLAFLIMTQVQENRRTNPSKKTDSSPAIQPGLWRLLLSPRIRILSLVLLHVGLAFGGMSAFISLLMEETGVNFNAGFFFTAAAIASFSIRLVAGPLSDRIGRGIFITFSLSLYAIAMFILTFAHTPWLFLISGFLEGAGFGLLIPTTSAIIADRAYPHERGRLFGLCLGGFDLGIALAGPMAGLIAEAFSYQTLFICITVILILGLLVFLTQSSKDLPHSLRYALGRGQDIYSASR</sequence>
<dbReference type="InterPro" id="IPR020846">
    <property type="entry name" value="MFS_dom"/>
</dbReference>
<dbReference type="PROSITE" id="PS50850">
    <property type="entry name" value="MFS"/>
    <property type="match status" value="1"/>
</dbReference>
<evidence type="ECO:0000256" key="2">
    <source>
        <dbReference type="ARBA" id="ARBA00022692"/>
    </source>
</evidence>
<dbReference type="CDD" id="cd17489">
    <property type="entry name" value="MFS_YfcJ_like"/>
    <property type="match status" value="1"/>
</dbReference>
<dbReference type="InterPro" id="IPR052714">
    <property type="entry name" value="MFS_Exporter"/>
</dbReference>
<dbReference type="PANTHER" id="PTHR23531">
    <property type="entry name" value="QUINOLENE RESISTANCE PROTEIN NORA"/>
    <property type="match status" value="1"/>
</dbReference>
<feature type="transmembrane region" description="Helical" evidence="5">
    <location>
        <begin position="138"/>
        <end position="156"/>
    </location>
</feature>
<accession>A0ABT7B478</accession>
<comment type="caution">
    <text evidence="7">The sequence shown here is derived from an EMBL/GenBank/DDBJ whole genome shotgun (WGS) entry which is preliminary data.</text>
</comment>
<organism evidence="7 8">
    <name type="scientific">Roseofilum capinflatum BLCC-M114</name>
    <dbReference type="NCBI Taxonomy" id="3022440"/>
    <lineage>
        <taxon>Bacteria</taxon>
        <taxon>Bacillati</taxon>
        <taxon>Cyanobacteriota</taxon>
        <taxon>Cyanophyceae</taxon>
        <taxon>Desertifilales</taxon>
        <taxon>Desertifilaceae</taxon>
        <taxon>Roseofilum</taxon>
        <taxon>Roseofilum capinflatum</taxon>
    </lineage>
</organism>
<name>A0ABT7B478_9CYAN</name>
<dbReference type="Proteomes" id="UP001235849">
    <property type="component" value="Unassembled WGS sequence"/>
</dbReference>
<evidence type="ECO:0000313" key="8">
    <source>
        <dbReference type="Proteomes" id="UP001235849"/>
    </source>
</evidence>
<feature type="transmembrane region" description="Helical" evidence="5">
    <location>
        <begin position="104"/>
        <end position="126"/>
    </location>
</feature>
<proteinExistence type="predicted"/>
<evidence type="ECO:0000256" key="4">
    <source>
        <dbReference type="ARBA" id="ARBA00023136"/>
    </source>
</evidence>
<dbReference type="EMBL" id="JAQOSO010000037">
    <property type="protein sequence ID" value="MDJ1173987.1"/>
    <property type="molecule type" value="Genomic_DNA"/>
</dbReference>
<dbReference type="Gene3D" id="1.20.1250.20">
    <property type="entry name" value="MFS general substrate transporter like domains"/>
    <property type="match status" value="2"/>
</dbReference>
<feature type="transmembrane region" description="Helical" evidence="5">
    <location>
        <begin position="281"/>
        <end position="300"/>
    </location>
</feature>